<keyword evidence="3" id="KW-1185">Reference proteome</keyword>
<evidence type="ECO:0000313" key="2">
    <source>
        <dbReference type="EMBL" id="CAK6961175.1"/>
    </source>
</evidence>
<dbReference type="EMBL" id="CAWUFR010000049">
    <property type="protein sequence ID" value="CAK6961175.1"/>
    <property type="molecule type" value="Genomic_DNA"/>
</dbReference>
<feature type="region of interest" description="Disordered" evidence="1">
    <location>
        <begin position="1"/>
        <end position="39"/>
    </location>
</feature>
<reference evidence="2 3" key="1">
    <citation type="submission" date="2024-01" db="EMBL/GenBank/DDBJ databases">
        <authorList>
            <person name="Alioto T."/>
            <person name="Alioto T."/>
            <person name="Gomez Garrido J."/>
        </authorList>
    </citation>
    <scope>NUCLEOTIDE SEQUENCE [LARGE SCALE GENOMIC DNA]</scope>
</reference>
<dbReference type="AlphaFoldDB" id="A0AAV1NPS1"/>
<comment type="caution">
    <text evidence="2">The sequence shown here is derived from an EMBL/GenBank/DDBJ whole genome shotgun (WGS) entry which is preliminary data.</text>
</comment>
<evidence type="ECO:0000256" key="1">
    <source>
        <dbReference type="SAM" id="MobiDB-lite"/>
    </source>
</evidence>
<organism evidence="2 3">
    <name type="scientific">Scomber scombrus</name>
    <name type="common">Atlantic mackerel</name>
    <name type="synonym">Scomber vernalis</name>
    <dbReference type="NCBI Taxonomy" id="13677"/>
    <lineage>
        <taxon>Eukaryota</taxon>
        <taxon>Metazoa</taxon>
        <taxon>Chordata</taxon>
        <taxon>Craniata</taxon>
        <taxon>Vertebrata</taxon>
        <taxon>Euteleostomi</taxon>
        <taxon>Actinopterygii</taxon>
        <taxon>Neopterygii</taxon>
        <taxon>Teleostei</taxon>
        <taxon>Neoteleostei</taxon>
        <taxon>Acanthomorphata</taxon>
        <taxon>Pelagiaria</taxon>
        <taxon>Scombriformes</taxon>
        <taxon>Scombridae</taxon>
        <taxon>Scomber</taxon>
    </lineage>
</organism>
<feature type="non-terminal residue" evidence="2">
    <location>
        <position position="75"/>
    </location>
</feature>
<gene>
    <name evidence="2" type="ORF">FSCOSCO3_A006167</name>
</gene>
<feature type="compositionally biased region" description="Pro residues" evidence="1">
    <location>
        <begin position="1"/>
        <end position="11"/>
    </location>
</feature>
<feature type="non-terminal residue" evidence="2">
    <location>
        <position position="1"/>
    </location>
</feature>
<sequence length="75" mass="8367">QFARSPPPPIVTKPSQPAQPPICSLVHSGTSRQRINQGEDSNTHENMLCTLHAGAQSLNYNRTKCCIYTLQHMQH</sequence>
<name>A0AAV1NPS1_SCOSC</name>
<proteinExistence type="predicted"/>
<dbReference type="Proteomes" id="UP001314229">
    <property type="component" value="Unassembled WGS sequence"/>
</dbReference>
<evidence type="ECO:0000313" key="3">
    <source>
        <dbReference type="Proteomes" id="UP001314229"/>
    </source>
</evidence>
<accession>A0AAV1NPS1</accession>
<protein>
    <submittedName>
        <fullName evidence="2">Uncharacterized protein</fullName>
    </submittedName>
</protein>
<feature type="compositionally biased region" description="Polar residues" evidence="1">
    <location>
        <begin position="27"/>
        <end position="39"/>
    </location>
</feature>